<sequence length="98" mass="11348">MTEEINVIYQFWFEPEADTIERGLSLVETLVQQCHDFASSIDILCMTDHIGVFDKRFHLRIQFNVNAPQNSVLIKVAALFNFAAAHQLLFRNQFCLSK</sequence>
<protein>
    <submittedName>
        <fullName evidence="1">Uncharacterized protein</fullName>
    </submittedName>
</protein>
<keyword evidence="2" id="KW-1185">Reference proteome</keyword>
<dbReference type="RefSeq" id="WP_155715583.1">
    <property type="nucleotide sequence ID" value="NZ_VVIQ01000003.1"/>
</dbReference>
<dbReference type="Proteomes" id="UP000482295">
    <property type="component" value="Unassembled WGS sequence"/>
</dbReference>
<dbReference type="AlphaFoldDB" id="A0A7C9LDD9"/>
<proteinExistence type="predicted"/>
<evidence type="ECO:0000313" key="2">
    <source>
        <dbReference type="Proteomes" id="UP000482295"/>
    </source>
</evidence>
<organism evidence="1 2">
    <name type="scientific">Prevotella vespertina</name>
    <dbReference type="NCBI Taxonomy" id="2608404"/>
    <lineage>
        <taxon>Bacteria</taxon>
        <taxon>Pseudomonadati</taxon>
        <taxon>Bacteroidota</taxon>
        <taxon>Bacteroidia</taxon>
        <taxon>Bacteroidales</taxon>
        <taxon>Prevotellaceae</taxon>
        <taxon>Prevotella</taxon>
    </lineage>
</organism>
<accession>A0A7C9LDD9</accession>
<comment type="caution">
    <text evidence="1">The sequence shown here is derived from an EMBL/GenBank/DDBJ whole genome shotgun (WGS) entry which is preliminary data.</text>
</comment>
<reference evidence="1 2" key="1">
    <citation type="submission" date="2019-09" db="EMBL/GenBank/DDBJ databases">
        <title>Prevotella A2879 sp. nov., isolated from an abscess of a patient.</title>
        <authorList>
            <person name="Buhl M."/>
            <person name="Oberhettinger P."/>
        </authorList>
    </citation>
    <scope>NUCLEOTIDE SEQUENCE [LARGE SCALE GENOMIC DNA]</scope>
    <source>
        <strain evidence="1 2">A2879</strain>
    </source>
</reference>
<gene>
    <name evidence="1" type="ORF">F0475_04280</name>
</gene>
<dbReference type="EMBL" id="VVIQ01000003">
    <property type="protein sequence ID" value="MUL27536.1"/>
    <property type="molecule type" value="Genomic_DNA"/>
</dbReference>
<evidence type="ECO:0000313" key="1">
    <source>
        <dbReference type="EMBL" id="MUL27536.1"/>
    </source>
</evidence>
<name>A0A7C9LDD9_9BACT</name>